<dbReference type="GO" id="GO:0006281">
    <property type="term" value="P:DNA repair"/>
    <property type="evidence" value="ECO:0007669"/>
    <property type="project" value="InterPro"/>
</dbReference>
<dbReference type="HOGENOM" id="CLU_009736_5_2_12"/>
<dbReference type="NCBIfam" id="TIGR00644">
    <property type="entry name" value="recJ"/>
    <property type="match status" value="1"/>
</dbReference>
<feature type="domain" description="DDH" evidence="6">
    <location>
        <begin position="77"/>
        <end position="202"/>
    </location>
</feature>
<dbReference type="RefSeq" id="WP_015709059.1">
    <property type="nucleotide sequence ID" value="NC_015578.1"/>
</dbReference>
<reference evidence="10" key="1">
    <citation type="submission" date="2009-12" db="EMBL/GenBank/DDBJ databases">
        <title>Complete sequence of Treponema primitia strain ZAS-2.</title>
        <authorList>
            <person name="Tetu S.G."/>
            <person name="Matson E."/>
            <person name="Ren Q."/>
            <person name="Seshadri R."/>
            <person name="Elbourne L."/>
            <person name="Hassan K.A."/>
            <person name="Durkin A."/>
            <person name="Radune D."/>
            <person name="Mohamoud Y."/>
            <person name="Shay R."/>
            <person name="Jin S."/>
            <person name="Zhang X."/>
            <person name="Lucey K."/>
            <person name="Ballor N.R."/>
            <person name="Ottesen E."/>
            <person name="Rosenthal R."/>
            <person name="Allen A."/>
            <person name="Leadbetter J.R."/>
            <person name="Paulsen I.T."/>
        </authorList>
    </citation>
    <scope>NUCLEOTIDE SEQUENCE [LARGE SCALE GENOMIC DNA]</scope>
    <source>
        <strain evidence="10">ATCC BAA-887 / DSM 12427 / ZAS-2</strain>
    </source>
</reference>
<evidence type="ECO:0000313" key="10">
    <source>
        <dbReference type="Proteomes" id="UP000009223"/>
    </source>
</evidence>
<dbReference type="STRING" id="545694.TREPR_1001"/>
<evidence type="ECO:0000256" key="4">
    <source>
        <dbReference type="ARBA" id="ARBA00022801"/>
    </source>
</evidence>
<keyword evidence="10" id="KW-1185">Reference proteome</keyword>
<comment type="similarity">
    <text evidence="1">Belongs to the RecJ family.</text>
</comment>
<keyword evidence="5 9" id="KW-0269">Exonuclease</keyword>
<gene>
    <name evidence="9" type="primary">recJ</name>
    <name evidence="9" type="ordered locus">TREPR_1001</name>
</gene>
<dbReference type="InterPro" id="IPR004610">
    <property type="entry name" value="RecJ"/>
</dbReference>
<dbReference type="Pfam" id="PF01368">
    <property type="entry name" value="DHH"/>
    <property type="match status" value="1"/>
</dbReference>
<dbReference type="PANTHER" id="PTHR30255:SF2">
    <property type="entry name" value="SINGLE-STRANDED-DNA-SPECIFIC EXONUCLEASE RECJ"/>
    <property type="match status" value="1"/>
</dbReference>
<dbReference type="InterPro" id="IPR051673">
    <property type="entry name" value="SSDNA_exonuclease_RecJ"/>
</dbReference>
<protein>
    <recommendedName>
        <fullName evidence="2">Single-stranded-DNA-specific exonuclease RecJ</fullName>
    </recommendedName>
</protein>
<reference evidence="9 10" key="2">
    <citation type="journal article" date="2011" name="ISME J.">
        <title>RNA-seq reveals cooperative metabolic interactions between two termite-gut spirochete species in co-culture.</title>
        <authorList>
            <person name="Rosenthal A.Z."/>
            <person name="Matson E.G."/>
            <person name="Eldar A."/>
            <person name="Leadbetter J.R."/>
        </authorList>
    </citation>
    <scope>NUCLEOTIDE SEQUENCE [LARGE SCALE GENOMIC DNA]</scope>
    <source>
        <strain evidence="10">ATCC BAA-887 / DSM 12427 / ZAS-2</strain>
    </source>
</reference>
<dbReference type="InterPro" id="IPR038763">
    <property type="entry name" value="DHH_sf"/>
</dbReference>
<dbReference type="Gene3D" id="3.90.1640.30">
    <property type="match status" value="2"/>
</dbReference>
<evidence type="ECO:0000259" key="6">
    <source>
        <dbReference type="Pfam" id="PF01368"/>
    </source>
</evidence>
<feature type="domain" description="DHHA1" evidence="7">
    <location>
        <begin position="486"/>
        <end position="574"/>
    </location>
</feature>
<dbReference type="SUPFAM" id="SSF64182">
    <property type="entry name" value="DHH phosphoesterases"/>
    <property type="match status" value="2"/>
</dbReference>
<dbReference type="PANTHER" id="PTHR30255">
    <property type="entry name" value="SINGLE-STRANDED-DNA-SPECIFIC EXONUCLEASE RECJ"/>
    <property type="match status" value="1"/>
</dbReference>
<sequence>MNWEKKSIPPELVKELSERYGCDFLTASVLARRGITGGEDIRYFLEDDPRHLRNPFELPGMEAAVERILGAKEEGEKVLVFGDRDVDGITSTAMVSSFLTGQGIDLRWRLPQGDEPYGLSMKAVEEFAADGGTLIITVDCGISNLEEVEKANELGIDVIITDHHNPQEELPQAYTIVNPKLKNSAYPFRDLAGCGVAYKLVSALRFALKSHFFAQPVCLLNTRPSNDSYIIEIVKLRNLAETDRLIETVVPGMVGITETRLPAFLEGQQILAWDVALQKKTLAKIFGSGFEIYMLDLAPEVAKQIPQTGGKSLLRLKEISRIAKYAENSPGELDIFVNLFTSFVQKKEGHFTPEDSADLQLAALGTIADIMPLRDENRIIVRRGLASMLEKPRPGLSDLLFKLGLSGRRFGTSEMSWQLCPPINATGRMGCPDKAAALLLADDPAERDRLAGEIVALNEDRKKLGAENWAVVEPLARESLERLGGKFVLAAGEGIYRGVTGIMANRLVNQFKVPALVAAFGEETLSGSLRSARGYDLTSLMEQNADLFLDWGGHDFAAGFSMVRANWEPFLERLGSITANLELGEETDEETLSVDAEFDAPRVGKFLTPELFGLVDRFEPYGEENVALSFLARGLKITDIQLMGKPEAKHVKLTLDTGKHKWPAMYWQAVDKVNRDFALNDRVDLVFTLNRNWFNGTETPQLIVTDLKRAASGD</sequence>
<dbReference type="KEGG" id="tpi:TREPR_1001"/>
<dbReference type="GO" id="GO:0006310">
    <property type="term" value="P:DNA recombination"/>
    <property type="evidence" value="ECO:0007669"/>
    <property type="project" value="InterPro"/>
</dbReference>
<feature type="domain" description="RecJ OB" evidence="8">
    <location>
        <begin position="606"/>
        <end position="706"/>
    </location>
</feature>
<dbReference type="AlphaFoldDB" id="F5YHS1"/>
<evidence type="ECO:0000256" key="5">
    <source>
        <dbReference type="ARBA" id="ARBA00022839"/>
    </source>
</evidence>
<evidence type="ECO:0000256" key="1">
    <source>
        <dbReference type="ARBA" id="ARBA00005915"/>
    </source>
</evidence>
<evidence type="ECO:0000256" key="3">
    <source>
        <dbReference type="ARBA" id="ARBA00022722"/>
    </source>
</evidence>
<dbReference type="InterPro" id="IPR001667">
    <property type="entry name" value="DDH_dom"/>
</dbReference>
<keyword evidence="3" id="KW-0540">Nuclease</keyword>
<dbReference type="eggNOG" id="COG0608">
    <property type="taxonomic scope" value="Bacteria"/>
</dbReference>
<evidence type="ECO:0000256" key="2">
    <source>
        <dbReference type="ARBA" id="ARBA00019841"/>
    </source>
</evidence>
<dbReference type="GO" id="GO:0008409">
    <property type="term" value="F:5'-3' exonuclease activity"/>
    <property type="evidence" value="ECO:0007669"/>
    <property type="project" value="InterPro"/>
</dbReference>
<dbReference type="Pfam" id="PF17768">
    <property type="entry name" value="RecJ_OB"/>
    <property type="match status" value="1"/>
</dbReference>
<dbReference type="Gene3D" id="2.40.50.460">
    <property type="match status" value="1"/>
</dbReference>
<dbReference type="InterPro" id="IPR041122">
    <property type="entry name" value="RecJ_OB"/>
</dbReference>
<accession>F5YHS1</accession>
<keyword evidence="4 9" id="KW-0378">Hydrolase</keyword>
<organism evidence="9 10">
    <name type="scientific">Treponema primitia (strain ATCC BAA-887 / DSM 12427 / ZAS-2)</name>
    <dbReference type="NCBI Taxonomy" id="545694"/>
    <lineage>
        <taxon>Bacteria</taxon>
        <taxon>Pseudomonadati</taxon>
        <taxon>Spirochaetota</taxon>
        <taxon>Spirochaetia</taxon>
        <taxon>Spirochaetales</taxon>
        <taxon>Treponemataceae</taxon>
        <taxon>Treponema</taxon>
    </lineage>
</organism>
<dbReference type="EMBL" id="CP001843">
    <property type="protein sequence ID" value="AEF83651.1"/>
    <property type="molecule type" value="Genomic_DNA"/>
</dbReference>
<evidence type="ECO:0000313" key="9">
    <source>
        <dbReference type="EMBL" id="AEF83651.1"/>
    </source>
</evidence>
<dbReference type="InterPro" id="IPR003156">
    <property type="entry name" value="DHHA1_dom"/>
</dbReference>
<evidence type="ECO:0000259" key="8">
    <source>
        <dbReference type="Pfam" id="PF17768"/>
    </source>
</evidence>
<dbReference type="Proteomes" id="UP000009223">
    <property type="component" value="Chromosome"/>
</dbReference>
<name>F5YHS1_TREPZ</name>
<proteinExistence type="inferred from homology"/>
<dbReference type="GO" id="GO:0003676">
    <property type="term" value="F:nucleic acid binding"/>
    <property type="evidence" value="ECO:0007669"/>
    <property type="project" value="InterPro"/>
</dbReference>
<dbReference type="OrthoDB" id="9809852at2"/>
<evidence type="ECO:0000259" key="7">
    <source>
        <dbReference type="Pfam" id="PF02272"/>
    </source>
</evidence>
<dbReference type="Pfam" id="PF02272">
    <property type="entry name" value="DHHA1"/>
    <property type="match status" value="1"/>
</dbReference>